<dbReference type="AlphaFoldDB" id="A0AA38RYI5"/>
<comment type="caution">
    <text evidence="2">The sequence shown here is derived from an EMBL/GenBank/DDBJ whole genome shotgun (WGS) entry which is preliminary data.</text>
</comment>
<keyword evidence="3" id="KW-1185">Reference proteome</keyword>
<evidence type="ECO:0000313" key="2">
    <source>
        <dbReference type="EMBL" id="KAJ9161610.1"/>
    </source>
</evidence>
<gene>
    <name evidence="2" type="ORF">NKR19_g2058</name>
</gene>
<protein>
    <submittedName>
        <fullName evidence="2">Protein cms1</fullName>
    </submittedName>
</protein>
<dbReference type="PANTHER" id="PTHR24030">
    <property type="entry name" value="PROTEIN CMSS1"/>
    <property type="match status" value="1"/>
</dbReference>
<sequence length="256" mass="28769">MATTEKKKPSKRPAPDAGGASVTTNKKKRKRMHQQEHDEADLDVEAGLNRAFEWMDSQLLADHIAQKTTRFATDLSSVELADLYISANAIKDTTSWQKPRNLENLPEFLEEFAEDAKQLGEAPEAKGSPHTIVVAGAGLRAAELVRSLRKFQKKGNSVAKLFAKHIKMEEAVTFLNTHRTGIAVGTPVRLMDLLDNGALSVDNLKRIVIDASHIDQKKRGVMDMKETMVPLAKWLARKEFKERYTDSDQHVELMFY</sequence>
<dbReference type="InterPro" id="IPR032704">
    <property type="entry name" value="Cms1"/>
</dbReference>
<dbReference type="PANTHER" id="PTHR24030:SF0">
    <property type="entry name" value="PROTEIN CMSS1"/>
    <property type="match status" value="1"/>
</dbReference>
<dbReference type="Gene3D" id="3.40.50.300">
    <property type="entry name" value="P-loop containing nucleotide triphosphate hydrolases"/>
    <property type="match status" value="1"/>
</dbReference>
<dbReference type="SUPFAM" id="SSF52540">
    <property type="entry name" value="P-loop containing nucleoside triphosphate hydrolases"/>
    <property type="match status" value="1"/>
</dbReference>
<dbReference type="InterPro" id="IPR027417">
    <property type="entry name" value="P-loop_NTPase"/>
</dbReference>
<dbReference type="GO" id="GO:0030686">
    <property type="term" value="C:90S preribosome"/>
    <property type="evidence" value="ECO:0007669"/>
    <property type="project" value="TreeGrafter"/>
</dbReference>
<evidence type="ECO:0000313" key="3">
    <source>
        <dbReference type="Proteomes" id="UP001174691"/>
    </source>
</evidence>
<accession>A0AA38RYI5</accession>
<proteinExistence type="predicted"/>
<reference evidence="2" key="1">
    <citation type="submission" date="2022-07" db="EMBL/GenBank/DDBJ databases">
        <title>Fungi with potential for degradation of polypropylene.</title>
        <authorList>
            <person name="Gostincar C."/>
        </authorList>
    </citation>
    <scope>NUCLEOTIDE SEQUENCE</scope>
    <source>
        <strain evidence="2">EXF-13287</strain>
    </source>
</reference>
<name>A0AA38RYI5_9PEZI</name>
<dbReference type="GO" id="GO:0005634">
    <property type="term" value="C:nucleus"/>
    <property type="evidence" value="ECO:0007669"/>
    <property type="project" value="TreeGrafter"/>
</dbReference>
<organism evidence="2 3">
    <name type="scientific">Coniochaeta hoffmannii</name>
    <dbReference type="NCBI Taxonomy" id="91930"/>
    <lineage>
        <taxon>Eukaryota</taxon>
        <taxon>Fungi</taxon>
        <taxon>Dikarya</taxon>
        <taxon>Ascomycota</taxon>
        <taxon>Pezizomycotina</taxon>
        <taxon>Sordariomycetes</taxon>
        <taxon>Sordariomycetidae</taxon>
        <taxon>Coniochaetales</taxon>
        <taxon>Coniochaetaceae</taxon>
        <taxon>Coniochaeta</taxon>
    </lineage>
</organism>
<dbReference type="EMBL" id="JANBVN010000020">
    <property type="protein sequence ID" value="KAJ9161610.1"/>
    <property type="molecule type" value="Genomic_DNA"/>
</dbReference>
<dbReference type="Proteomes" id="UP001174691">
    <property type="component" value="Unassembled WGS sequence"/>
</dbReference>
<feature type="region of interest" description="Disordered" evidence="1">
    <location>
        <begin position="1"/>
        <end position="42"/>
    </location>
</feature>
<evidence type="ECO:0000256" key="1">
    <source>
        <dbReference type="SAM" id="MobiDB-lite"/>
    </source>
</evidence>
<dbReference type="Pfam" id="PF14617">
    <property type="entry name" value="CMS1"/>
    <property type="match status" value="1"/>
</dbReference>